<dbReference type="OrthoDB" id="5625447at2"/>
<gene>
    <name evidence="1" type="ORF">SAMN05444390_1011148</name>
</gene>
<name>A0A1H5WSM5_9GAMM</name>
<proteinExistence type="predicted"/>
<organism evidence="1 2">
    <name type="scientific">Marinobacterium lutimaris</name>
    <dbReference type="NCBI Taxonomy" id="568106"/>
    <lineage>
        <taxon>Bacteria</taxon>
        <taxon>Pseudomonadati</taxon>
        <taxon>Pseudomonadota</taxon>
        <taxon>Gammaproteobacteria</taxon>
        <taxon>Oceanospirillales</taxon>
        <taxon>Oceanospirillaceae</taxon>
        <taxon>Marinobacterium</taxon>
    </lineage>
</organism>
<dbReference type="EMBL" id="FNVQ01000001">
    <property type="protein sequence ID" value="SEG02260.1"/>
    <property type="molecule type" value="Genomic_DNA"/>
</dbReference>
<protein>
    <submittedName>
        <fullName evidence="1">Uncharacterized protein</fullName>
    </submittedName>
</protein>
<dbReference type="Proteomes" id="UP000236745">
    <property type="component" value="Unassembled WGS sequence"/>
</dbReference>
<reference evidence="1 2" key="1">
    <citation type="submission" date="2016-10" db="EMBL/GenBank/DDBJ databases">
        <authorList>
            <person name="de Groot N.N."/>
        </authorList>
    </citation>
    <scope>NUCLEOTIDE SEQUENCE [LARGE SCALE GENOMIC DNA]</scope>
    <source>
        <strain evidence="1 2">DSM 22012</strain>
    </source>
</reference>
<evidence type="ECO:0000313" key="2">
    <source>
        <dbReference type="Proteomes" id="UP000236745"/>
    </source>
</evidence>
<keyword evidence="2" id="KW-1185">Reference proteome</keyword>
<dbReference type="RefSeq" id="WP_104002070.1">
    <property type="nucleotide sequence ID" value="NZ_FNVQ01000001.1"/>
</dbReference>
<accession>A0A1H5WSM5</accession>
<sequence length="91" mass="10235">MLTYEECLAMSDLTEEEIDAIAVHEHMDTMIAMALGHYLVTHDGEQKIRQIILDDINEARKAGDPAKERLLRGVLQHFITTHPAHSRSAVA</sequence>
<evidence type="ECO:0000313" key="1">
    <source>
        <dbReference type="EMBL" id="SEG02260.1"/>
    </source>
</evidence>
<dbReference type="AlphaFoldDB" id="A0A1H5WSM5"/>